<gene>
    <name evidence="2" type="ORF">K435DRAFT_221953</name>
</gene>
<protein>
    <submittedName>
        <fullName evidence="2">Uncharacterized protein</fullName>
    </submittedName>
</protein>
<feature type="compositionally biased region" description="Basic and acidic residues" evidence="1">
    <location>
        <begin position="99"/>
        <end position="108"/>
    </location>
</feature>
<feature type="region of interest" description="Disordered" evidence="1">
    <location>
        <begin position="394"/>
        <end position="590"/>
    </location>
</feature>
<feature type="region of interest" description="Disordered" evidence="1">
    <location>
        <begin position="693"/>
        <end position="813"/>
    </location>
</feature>
<feature type="region of interest" description="Disordered" evidence="1">
    <location>
        <begin position="205"/>
        <end position="365"/>
    </location>
</feature>
<feature type="compositionally biased region" description="Polar residues" evidence="1">
    <location>
        <begin position="498"/>
        <end position="509"/>
    </location>
</feature>
<feature type="compositionally biased region" description="Polar residues" evidence="1">
    <location>
        <begin position="128"/>
        <end position="148"/>
    </location>
</feature>
<feature type="compositionally biased region" description="Low complexity" evidence="1">
    <location>
        <begin position="429"/>
        <end position="438"/>
    </location>
</feature>
<keyword evidence="3" id="KW-1185">Reference proteome</keyword>
<feature type="compositionally biased region" description="Low complexity" evidence="1">
    <location>
        <begin position="918"/>
        <end position="952"/>
    </location>
</feature>
<feature type="compositionally biased region" description="Low complexity" evidence="1">
    <location>
        <begin position="296"/>
        <end position="310"/>
    </location>
</feature>
<feature type="compositionally biased region" description="Low complexity" evidence="1">
    <location>
        <begin position="856"/>
        <end position="865"/>
    </location>
</feature>
<sequence length="1061" mass="112388">MRWISHIFGCIGRIKNQEVPNYLAPPSPLRFWLDKTWKRLFTSTRLCWRIPLFPSFTMSGASPSRKLRSKTAEFLRGSSNQARQVQAVYDVDDHELSRVVELDHDPSPKKRGSRIPFMGRGRKKSLQSDHSGQEVQEGRTSAATTRSKSLLDEQAGLLTAQPRASTSNPSLPTSVQPTFGSKFAAHFTSGKSKGLLSYTRSVKKRAKTSGTETDYASDSLAAGRPTSVDSKTSRRSRSATPRPSQAQPVAQPPPVQPTITVSSPTDPNGLDEYEGLFTKPRHKIKAKPTSRENPASPYHSSSTSLSNPTSEADSTQLPSGLNLQPDLPDVPTSGNSTSKRSSVVSVASVSSYIRSSHKQSSAARRFEDAFGIERDLDSAEESEAVSMLSVKSLPVASSLRSRKSSSSSATITSVPNDKRRSNTMSRRNPALSLASSQPPSIPLPLPPLTSPPLVPPTPPPQTPLPSLPAESSSVYMRPRAHTISSSLSGSSSIPDSSAQPVPSEGTNKSSLKRHKTTASPSFPLSKSQSPTPSESSPDDTIVSRGSGSSSSSSSTPTLTKPPSPDPPHSPPPSPKFPPSPIADSDLDTASVNQLREALRLRNVQFDELISYMHKQSEHRELERKWLESKIASAETDKKVLEGKIISLEREAVRRDKEIKGLTWLVMNNRGPGGLGGIADPAAAIRAVSLSARSTTRAGGTSTIPLVLSNSSTSTTSAPGTGTPDLGTSDDSSARSLSTVPTPSSSFGRLPIYRKIQIGGSGRQDDSGGESGSAYLTSTSMDGEGEVVSAPETSRPSRFSFSTSPNLKPRRTMRKLKLVESVNSRNLGQSSLSDVSQPLSFAIPDDVPYLLKPNKRTSSSASSTSTPSPPISPKSPDATLSNFPSSTPTLSAIPETSSSSSPGQLGDSKSKDRERKSSISKVSFSLSHSNHHSTSGRSSTSSNSVSSSFSPSGPSVPPKPKTPTKSSAKFSSASPTPQQSQRLTPSEAYALNLKKGRPPSIAQVLDKGLGLPSGSPQATSSTHNNSGLMEESFGGRSRALLGLTGSGLKAVKNAGTVGSGKS</sequence>
<feature type="region of interest" description="Disordered" evidence="1">
    <location>
        <begin position="844"/>
        <end position="989"/>
    </location>
</feature>
<evidence type="ECO:0000313" key="2">
    <source>
        <dbReference type="EMBL" id="THU91897.1"/>
    </source>
</evidence>
<feature type="compositionally biased region" description="Polar residues" evidence="1">
    <location>
        <begin position="1013"/>
        <end position="1026"/>
    </location>
</feature>
<feature type="compositionally biased region" description="Low complexity" evidence="1">
    <location>
        <begin position="333"/>
        <end position="354"/>
    </location>
</feature>
<feature type="compositionally biased region" description="Polar residues" evidence="1">
    <location>
        <begin position="693"/>
        <end position="703"/>
    </location>
</feature>
<organism evidence="2 3">
    <name type="scientific">Dendrothele bispora (strain CBS 962.96)</name>
    <dbReference type="NCBI Taxonomy" id="1314807"/>
    <lineage>
        <taxon>Eukaryota</taxon>
        <taxon>Fungi</taxon>
        <taxon>Dikarya</taxon>
        <taxon>Basidiomycota</taxon>
        <taxon>Agaricomycotina</taxon>
        <taxon>Agaricomycetes</taxon>
        <taxon>Agaricomycetidae</taxon>
        <taxon>Agaricales</taxon>
        <taxon>Agaricales incertae sedis</taxon>
        <taxon>Dendrothele</taxon>
    </lineage>
</organism>
<dbReference type="AlphaFoldDB" id="A0A4S8LR50"/>
<feature type="region of interest" description="Disordered" evidence="1">
    <location>
        <begin position="99"/>
        <end position="148"/>
    </location>
</feature>
<feature type="compositionally biased region" description="Low complexity" evidence="1">
    <location>
        <begin position="708"/>
        <end position="723"/>
    </location>
</feature>
<proteinExistence type="predicted"/>
<feature type="region of interest" description="Disordered" evidence="1">
    <location>
        <begin position="1005"/>
        <end position="1032"/>
    </location>
</feature>
<feature type="compositionally biased region" description="Low complexity" evidence="1">
    <location>
        <begin position="525"/>
        <end position="535"/>
    </location>
</feature>
<name>A0A4S8LR50_DENBC</name>
<evidence type="ECO:0000313" key="3">
    <source>
        <dbReference type="Proteomes" id="UP000297245"/>
    </source>
</evidence>
<feature type="compositionally biased region" description="Pro residues" evidence="1">
    <location>
        <begin position="439"/>
        <end position="466"/>
    </location>
</feature>
<evidence type="ECO:0000256" key="1">
    <source>
        <dbReference type="SAM" id="MobiDB-lite"/>
    </source>
</evidence>
<feature type="compositionally biased region" description="Low complexity" evidence="1">
    <location>
        <begin position="543"/>
        <end position="558"/>
    </location>
</feature>
<dbReference type="Proteomes" id="UP000297245">
    <property type="component" value="Unassembled WGS sequence"/>
</dbReference>
<feature type="compositionally biased region" description="Low complexity" evidence="1">
    <location>
        <begin position="484"/>
        <end position="497"/>
    </location>
</feature>
<dbReference type="EMBL" id="ML179294">
    <property type="protein sequence ID" value="THU91897.1"/>
    <property type="molecule type" value="Genomic_DNA"/>
</dbReference>
<dbReference type="OrthoDB" id="2804750at2759"/>
<feature type="compositionally biased region" description="Low complexity" evidence="1">
    <location>
        <begin position="792"/>
        <end position="804"/>
    </location>
</feature>
<feature type="compositionally biased region" description="Polar residues" evidence="1">
    <location>
        <begin position="311"/>
        <end position="322"/>
    </location>
</feature>
<reference evidence="2 3" key="1">
    <citation type="journal article" date="2019" name="Nat. Ecol. Evol.">
        <title>Megaphylogeny resolves global patterns of mushroom evolution.</title>
        <authorList>
            <person name="Varga T."/>
            <person name="Krizsan K."/>
            <person name="Foldi C."/>
            <person name="Dima B."/>
            <person name="Sanchez-Garcia M."/>
            <person name="Sanchez-Ramirez S."/>
            <person name="Szollosi G.J."/>
            <person name="Szarkandi J.G."/>
            <person name="Papp V."/>
            <person name="Albert L."/>
            <person name="Andreopoulos W."/>
            <person name="Angelini C."/>
            <person name="Antonin V."/>
            <person name="Barry K.W."/>
            <person name="Bougher N.L."/>
            <person name="Buchanan P."/>
            <person name="Buyck B."/>
            <person name="Bense V."/>
            <person name="Catcheside P."/>
            <person name="Chovatia M."/>
            <person name="Cooper J."/>
            <person name="Damon W."/>
            <person name="Desjardin D."/>
            <person name="Finy P."/>
            <person name="Geml J."/>
            <person name="Haridas S."/>
            <person name="Hughes K."/>
            <person name="Justo A."/>
            <person name="Karasinski D."/>
            <person name="Kautmanova I."/>
            <person name="Kiss B."/>
            <person name="Kocsube S."/>
            <person name="Kotiranta H."/>
            <person name="LaButti K.M."/>
            <person name="Lechner B.E."/>
            <person name="Liimatainen K."/>
            <person name="Lipzen A."/>
            <person name="Lukacs Z."/>
            <person name="Mihaltcheva S."/>
            <person name="Morgado L.N."/>
            <person name="Niskanen T."/>
            <person name="Noordeloos M.E."/>
            <person name="Ohm R.A."/>
            <person name="Ortiz-Santana B."/>
            <person name="Ovrebo C."/>
            <person name="Racz N."/>
            <person name="Riley R."/>
            <person name="Savchenko A."/>
            <person name="Shiryaev A."/>
            <person name="Soop K."/>
            <person name="Spirin V."/>
            <person name="Szebenyi C."/>
            <person name="Tomsovsky M."/>
            <person name="Tulloss R.E."/>
            <person name="Uehling J."/>
            <person name="Grigoriev I.V."/>
            <person name="Vagvolgyi C."/>
            <person name="Papp T."/>
            <person name="Martin F.M."/>
            <person name="Miettinen O."/>
            <person name="Hibbett D.S."/>
            <person name="Nagy L.G."/>
        </authorList>
    </citation>
    <scope>NUCLEOTIDE SEQUENCE [LARGE SCALE GENOMIC DNA]</scope>
    <source>
        <strain evidence="2 3">CBS 962.96</strain>
    </source>
</reference>
<feature type="compositionally biased region" description="Low complexity" evidence="1">
    <location>
        <begin position="962"/>
        <end position="976"/>
    </location>
</feature>
<feature type="compositionally biased region" description="Polar residues" evidence="1">
    <location>
        <begin position="728"/>
        <end position="746"/>
    </location>
</feature>
<feature type="compositionally biased region" description="Basic residues" evidence="1">
    <location>
        <begin position="279"/>
        <end position="288"/>
    </location>
</feature>
<feature type="compositionally biased region" description="Basic and acidic residues" evidence="1">
    <location>
        <begin position="907"/>
        <end position="916"/>
    </location>
</feature>
<accession>A0A4S8LR50</accession>
<feature type="compositionally biased region" description="Polar residues" evidence="1">
    <location>
        <begin position="877"/>
        <end position="895"/>
    </location>
</feature>
<feature type="compositionally biased region" description="Pro residues" evidence="1">
    <location>
        <begin position="559"/>
        <end position="580"/>
    </location>
</feature>
<feature type="compositionally biased region" description="Low complexity" evidence="1">
    <location>
        <begin position="238"/>
        <end position="249"/>
    </location>
</feature>